<evidence type="ECO:0000313" key="2">
    <source>
        <dbReference type="Proteomes" id="UP001064971"/>
    </source>
</evidence>
<dbReference type="RefSeq" id="WP_264778944.1">
    <property type="nucleotide sequence ID" value="NZ_AP026564.1"/>
</dbReference>
<keyword evidence="2" id="KW-1185">Reference proteome</keyword>
<gene>
    <name evidence="1" type="ORF">DAETH_48660</name>
</gene>
<proteinExistence type="predicted"/>
<dbReference type="EMBL" id="AP026564">
    <property type="protein sequence ID" value="BDP44897.1"/>
    <property type="molecule type" value="Genomic_DNA"/>
</dbReference>
<evidence type="ECO:0000313" key="1">
    <source>
        <dbReference type="EMBL" id="BDP44897.1"/>
    </source>
</evidence>
<organism evidence="1 2">
    <name type="scientific">Deinococcus aetherius</name>
    <dbReference type="NCBI Taxonomy" id="200252"/>
    <lineage>
        <taxon>Bacteria</taxon>
        <taxon>Thermotogati</taxon>
        <taxon>Deinococcota</taxon>
        <taxon>Deinococci</taxon>
        <taxon>Deinococcales</taxon>
        <taxon>Deinococcaceae</taxon>
        <taxon>Deinococcus</taxon>
    </lineage>
</organism>
<sequence>MRAVPFGERPRGVYASIPWDLEDYRAGRVLYTDLRRRLMVTAESARLNERPGLWRAAVLGLLELRRLRRQGQA</sequence>
<keyword evidence="1" id="KW-0614">Plasmid</keyword>
<accession>A0ABM8AM41</accession>
<geneLocation type="plasmid" evidence="1 2">
    <name>pDAETH-4</name>
</geneLocation>
<protein>
    <submittedName>
        <fullName evidence="1">Uncharacterized protein</fullName>
    </submittedName>
</protein>
<dbReference type="Proteomes" id="UP001064971">
    <property type="component" value="Plasmid pDAETH-4"/>
</dbReference>
<reference evidence="1" key="1">
    <citation type="submission" date="2022-07" db="EMBL/GenBank/DDBJ databases">
        <title>Complete Genome Sequence of the Radioresistant Bacterium Deinococcus aetherius ST0316, Isolated from the Air Dust collected in Lower Stratosphere above Japan.</title>
        <authorList>
            <person name="Satoh K."/>
            <person name="Hagiwara K."/>
            <person name="Katsumata K."/>
            <person name="Kubo A."/>
            <person name="Yokobori S."/>
            <person name="Yamagishi A."/>
            <person name="Oono Y."/>
            <person name="Narumi I."/>
        </authorList>
    </citation>
    <scope>NUCLEOTIDE SEQUENCE</scope>
    <source>
        <strain evidence="1">ST0316</strain>
        <plasmid evidence="1">pDAETH-4</plasmid>
    </source>
</reference>
<name>A0ABM8AM41_9DEIO</name>